<protein>
    <submittedName>
        <fullName evidence="1">Uncharacterized protein</fullName>
    </submittedName>
</protein>
<dbReference type="RefSeq" id="WP_015685278.1">
    <property type="nucleotide sequence ID" value="NC_017082.1"/>
</dbReference>
<evidence type="ECO:0000313" key="2">
    <source>
        <dbReference type="Proteomes" id="UP000007886"/>
    </source>
</evidence>
<proteinExistence type="predicted"/>
<dbReference type="KEGG" id="brs:S23_27460"/>
<gene>
    <name evidence="1" type="ORF">S23_27460</name>
</gene>
<accession>A0AAI8M9H0</accession>
<name>A0AAI8M9H0_9BRAD</name>
<dbReference type="AlphaFoldDB" id="A0AAI8M9H0"/>
<evidence type="ECO:0000313" key="1">
    <source>
        <dbReference type="EMBL" id="BAL75958.1"/>
    </source>
</evidence>
<organism evidence="1 2">
    <name type="scientific">Bradyrhizobium cosmicum</name>
    <dbReference type="NCBI Taxonomy" id="1404864"/>
    <lineage>
        <taxon>Bacteria</taxon>
        <taxon>Pseudomonadati</taxon>
        <taxon>Pseudomonadota</taxon>
        <taxon>Alphaproteobacteria</taxon>
        <taxon>Hyphomicrobiales</taxon>
        <taxon>Nitrobacteraceae</taxon>
        <taxon>Bradyrhizobium</taxon>
    </lineage>
</organism>
<sequence length="73" mass="7829">MRIREENRNIFLLATVTLCCGVVAGTATLLEPVFGQAPEKQVADNRPIAVTAQPPVRVVGGTVFVPNVNPSER</sequence>
<keyword evidence="2" id="KW-1185">Reference proteome</keyword>
<reference evidence="1 2" key="1">
    <citation type="journal article" date="2012" name="Microbes Environ.">
        <title>Complete genome sequence of Bradyrhizobium sp. S23321: insights into symbiosis evolution in soil oligotrophs.</title>
        <authorList>
            <person name="Okubo T."/>
            <person name="Tsukui T."/>
            <person name="Maita H."/>
            <person name="Okamoto S."/>
            <person name="Oshima K."/>
            <person name="Fujisawa T."/>
            <person name="Saito A."/>
            <person name="Futamata H."/>
            <person name="Hattori R."/>
            <person name="Shimomura Y."/>
            <person name="Haruta S."/>
            <person name="Morimoto S."/>
            <person name="Wang Y."/>
            <person name="Sakai Y."/>
            <person name="Hattori M."/>
            <person name="Aizawa S."/>
            <person name="Nagashima K.V.P."/>
            <person name="Masuda S."/>
            <person name="Hattori T."/>
            <person name="Yamashita A."/>
            <person name="Bao Z."/>
            <person name="Hayatsu M."/>
            <person name="Kajiya-Kanegae H."/>
            <person name="Yoshinaga I."/>
            <person name="Sakamoto K."/>
            <person name="Toyota K."/>
            <person name="Nakao M."/>
            <person name="Kohara M."/>
            <person name="Anda M."/>
            <person name="Niwa R."/>
            <person name="Jung-Hwan P."/>
            <person name="Sameshima-Saito R."/>
            <person name="Tokuda S."/>
            <person name="Yamamoto S."/>
            <person name="Yamamoto S."/>
            <person name="Yokoyama T."/>
            <person name="Akutsu T."/>
            <person name="Nakamura Y."/>
            <person name="Nakahira-Yanaka Y."/>
            <person name="Takada Hoshino Y."/>
            <person name="Hirakawa H."/>
            <person name="Mitsui H."/>
            <person name="Terasawa K."/>
            <person name="Itakura M."/>
            <person name="Sato S."/>
            <person name="Ikeda-Ohtsubo W."/>
            <person name="Sakakura N."/>
            <person name="Kaminuma E."/>
            <person name="Minamisawa K."/>
        </authorList>
    </citation>
    <scope>NUCLEOTIDE SEQUENCE [LARGE SCALE GENOMIC DNA]</scope>
    <source>
        <strain evidence="1 2">S23321</strain>
    </source>
</reference>
<dbReference type="Proteomes" id="UP000007886">
    <property type="component" value="Chromosome"/>
</dbReference>
<dbReference type="EMBL" id="AP012279">
    <property type="protein sequence ID" value="BAL75958.1"/>
    <property type="molecule type" value="Genomic_DNA"/>
</dbReference>